<feature type="transmembrane region" description="Helical" evidence="1">
    <location>
        <begin position="207"/>
        <end position="229"/>
    </location>
</feature>
<dbReference type="InterPro" id="IPR011737">
    <property type="entry name" value="CHP02206_TP0381"/>
</dbReference>
<accession>A0A427TSG5</accession>
<feature type="transmembrane region" description="Helical" evidence="1">
    <location>
        <begin position="80"/>
        <end position="97"/>
    </location>
</feature>
<proteinExistence type="predicted"/>
<sequence>MEWFGHGNKGIEFTIFSGSHIGILTIFLLINAVLFLFRKKWRENQWRSAEIGVCLSLIMIEVLNHVWMYKHGVWKLGRSMPLELCNIGVLLTIALLVTRKKVLYELLFFIAILGATQAIVTPALTYDFPHFRFFHFFYAHMMIVWVTLYFTWIKGYYPTFQSVLKAVTFINLLLPVILVINKRADGNYWFLRHKPQSPSFMDLLGPYPWYIFSLESLLILFSLIAWRLLRNRDGNRKESSFNET</sequence>
<dbReference type="RefSeq" id="WP_125479811.1">
    <property type="nucleotide sequence ID" value="NZ_RSFW01000012.1"/>
</dbReference>
<feature type="transmembrane region" description="Helical" evidence="1">
    <location>
        <begin position="106"/>
        <end position="126"/>
    </location>
</feature>
<organism evidence="2 3">
    <name type="scientific">Mesobacillus subterraneus</name>
    <dbReference type="NCBI Taxonomy" id="285983"/>
    <lineage>
        <taxon>Bacteria</taxon>
        <taxon>Bacillati</taxon>
        <taxon>Bacillota</taxon>
        <taxon>Bacilli</taxon>
        <taxon>Bacillales</taxon>
        <taxon>Bacillaceae</taxon>
        <taxon>Mesobacillus</taxon>
    </lineage>
</organism>
<feature type="transmembrane region" description="Helical" evidence="1">
    <location>
        <begin position="163"/>
        <end position="180"/>
    </location>
</feature>
<evidence type="ECO:0000256" key="1">
    <source>
        <dbReference type="SAM" id="Phobius"/>
    </source>
</evidence>
<feature type="transmembrane region" description="Helical" evidence="1">
    <location>
        <begin position="20"/>
        <end position="37"/>
    </location>
</feature>
<evidence type="ECO:0000313" key="2">
    <source>
        <dbReference type="EMBL" id="RSD27355.1"/>
    </source>
</evidence>
<name>A0A427TSG5_9BACI</name>
<dbReference type="OrthoDB" id="9813172at2"/>
<dbReference type="Proteomes" id="UP000279911">
    <property type="component" value="Unassembled WGS sequence"/>
</dbReference>
<feature type="transmembrane region" description="Helical" evidence="1">
    <location>
        <begin position="49"/>
        <end position="68"/>
    </location>
</feature>
<evidence type="ECO:0000313" key="3">
    <source>
        <dbReference type="Proteomes" id="UP000279911"/>
    </source>
</evidence>
<comment type="caution">
    <text evidence="2">The sequence shown here is derived from an EMBL/GenBank/DDBJ whole genome shotgun (WGS) entry which is preliminary data.</text>
</comment>
<protein>
    <submittedName>
        <fullName evidence="2">TIGR02206 family membrane protein</fullName>
    </submittedName>
</protein>
<gene>
    <name evidence="2" type="ORF">EJA10_09735</name>
</gene>
<keyword evidence="1" id="KW-0812">Transmembrane</keyword>
<dbReference type="AlphaFoldDB" id="A0A427TSG5"/>
<reference evidence="3" key="1">
    <citation type="submission" date="2018-12" db="EMBL/GenBank/DDBJ databases">
        <title>Bacillus chawlae sp. nov., Bacillus glennii sp. nov., and Bacillus saganii sp. nov. Isolated from the Vehicle Assembly Building at Kennedy Space Center where the Viking Spacecraft were Assembled.</title>
        <authorList>
            <person name="Seuylemezian A."/>
            <person name="Vaishampayan P."/>
        </authorList>
    </citation>
    <scope>NUCLEOTIDE SEQUENCE [LARGE SCALE GENOMIC DNA]</scope>
    <source>
        <strain evidence="3">DSM 13966</strain>
    </source>
</reference>
<feature type="transmembrane region" description="Helical" evidence="1">
    <location>
        <begin position="132"/>
        <end position="151"/>
    </location>
</feature>
<dbReference type="EMBL" id="RSFW01000012">
    <property type="protein sequence ID" value="RSD27355.1"/>
    <property type="molecule type" value="Genomic_DNA"/>
</dbReference>
<keyword evidence="1" id="KW-1133">Transmembrane helix</keyword>
<dbReference type="NCBIfam" id="TIGR02206">
    <property type="entry name" value="intg_mem_TP0381"/>
    <property type="match status" value="1"/>
</dbReference>
<keyword evidence="1" id="KW-0472">Membrane</keyword>
<dbReference type="Pfam" id="PF14808">
    <property type="entry name" value="TMEM164"/>
    <property type="match status" value="1"/>
</dbReference>